<dbReference type="Pfam" id="PF00703">
    <property type="entry name" value="Glyco_hydro_2"/>
    <property type="match status" value="1"/>
</dbReference>
<keyword evidence="5 7" id="KW-0326">Glycosidase</keyword>
<dbReference type="InterPro" id="IPR032312">
    <property type="entry name" value="LacZ_4"/>
</dbReference>
<gene>
    <name evidence="9" type="ORF">SAMEA4029010_CIC11G00000005750</name>
</gene>
<dbReference type="Pfam" id="PF02836">
    <property type="entry name" value="Glyco_hydro_2_C"/>
    <property type="match status" value="1"/>
</dbReference>
<evidence type="ECO:0000256" key="2">
    <source>
        <dbReference type="ARBA" id="ARBA00007401"/>
    </source>
</evidence>
<dbReference type="InterPro" id="IPR050347">
    <property type="entry name" value="Bact_Beta-galactosidase"/>
</dbReference>
<dbReference type="InterPro" id="IPR013783">
    <property type="entry name" value="Ig-like_fold"/>
</dbReference>
<dbReference type="Gene3D" id="2.70.98.10">
    <property type="match status" value="1"/>
</dbReference>
<evidence type="ECO:0000256" key="4">
    <source>
        <dbReference type="ARBA" id="ARBA00022801"/>
    </source>
</evidence>
<dbReference type="InterPro" id="IPR004199">
    <property type="entry name" value="B-gal_small/dom_5"/>
</dbReference>
<dbReference type="Gene3D" id="2.60.120.260">
    <property type="entry name" value="Galactose-binding domain-like"/>
    <property type="match status" value="1"/>
</dbReference>
<dbReference type="GO" id="GO:0030246">
    <property type="term" value="F:carbohydrate binding"/>
    <property type="evidence" value="ECO:0007669"/>
    <property type="project" value="InterPro"/>
</dbReference>
<dbReference type="AlphaFoldDB" id="A0A1L0BA41"/>
<dbReference type="OrthoDB" id="408320at2759"/>
<evidence type="ECO:0000313" key="9">
    <source>
        <dbReference type="EMBL" id="SGZ48119.1"/>
    </source>
</evidence>
<dbReference type="PANTHER" id="PTHR46323:SF2">
    <property type="entry name" value="BETA-GALACTOSIDASE"/>
    <property type="match status" value="1"/>
</dbReference>
<dbReference type="InterPro" id="IPR036156">
    <property type="entry name" value="Beta-gal/glucu_dom_sf"/>
</dbReference>
<evidence type="ECO:0000256" key="1">
    <source>
        <dbReference type="ARBA" id="ARBA00001412"/>
    </source>
</evidence>
<evidence type="ECO:0000256" key="7">
    <source>
        <dbReference type="RuleBase" id="RU361154"/>
    </source>
</evidence>
<proteinExistence type="inferred from homology"/>
<dbReference type="PROSITE" id="PS00719">
    <property type="entry name" value="GLYCOSYL_HYDROL_F2_1"/>
    <property type="match status" value="1"/>
</dbReference>
<dbReference type="GO" id="GO:0009341">
    <property type="term" value="C:beta-galactosidase complex"/>
    <property type="evidence" value="ECO:0007669"/>
    <property type="project" value="InterPro"/>
</dbReference>
<protein>
    <recommendedName>
        <fullName evidence="3">beta-galactosidase</fullName>
        <ecNumber evidence="3">3.2.1.23</ecNumber>
    </recommendedName>
    <alternativeName>
        <fullName evidence="6">Lactase</fullName>
    </alternativeName>
</protein>
<dbReference type="PRINTS" id="PR00132">
    <property type="entry name" value="GLHYDRLASE2"/>
</dbReference>
<reference evidence="9 10" key="1">
    <citation type="submission" date="2016-10" db="EMBL/GenBank/DDBJ databases">
        <authorList>
            <person name="de Groot N.N."/>
        </authorList>
    </citation>
    <scope>NUCLEOTIDE SEQUENCE [LARGE SCALE GENOMIC DNA]</scope>
    <source>
        <strain evidence="9 10">CBS 141442</strain>
    </source>
</reference>
<dbReference type="InterPro" id="IPR006101">
    <property type="entry name" value="Glyco_hydro_2"/>
</dbReference>
<evidence type="ECO:0000256" key="3">
    <source>
        <dbReference type="ARBA" id="ARBA00012756"/>
    </source>
</evidence>
<dbReference type="InterPro" id="IPR023230">
    <property type="entry name" value="Glyco_hydro_2_CS"/>
</dbReference>
<dbReference type="InterPro" id="IPR006104">
    <property type="entry name" value="Glyco_hydro_2_N"/>
</dbReference>
<dbReference type="SUPFAM" id="SSF49785">
    <property type="entry name" value="Galactose-binding domain-like"/>
    <property type="match status" value="1"/>
</dbReference>
<dbReference type="InterPro" id="IPR008979">
    <property type="entry name" value="Galactose-bd-like_sf"/>
</dbReference>
<dbReference type="GO" id="GO:0005990">
    <property type="term" value="P:lactose catabolic process"/>
    <property type="evidence" value="ECO:0007669"/>
    <property type="project" value="TreeGrafter"/>
</dbReference>
<sequence>MDVKLLTKVLSDPETIAVNRLPARAYYLPHHSLPLNGQWDFSFHESPLTAPLPEDFTAECKITVPGHWQLQGHGAPWYTNVVNPFNVNPPHPPRLNPTGCYRTTFDVPENWEDLLDLRLRFEGVDNCYHVFVNNKFVGYSEGSRNSAEFDVSDFVKAGENSLFVRVYQWSNTTYIEDQDQWWLSGIFRDVYLLGFSREGAVEDFSVVTDFDDSFNDAKLAISLKTNNTGVDARFILKDADDKIVLDNSESLGELESKFSYAITKPHKWTAESPYLYNLTIQTVKDGHVLFETSQDVGFRKVAIEGNLLKVNGVPIILRGVNRHEHHPKYGRTVPFEFLEKDLRIMKEHNINAIRTSHYPDHPDFYKLANKYGFWVLDEADLECHEFFEAVRRPIDGSDDVEYDSEKLALFQEAKKFTSDNPQWERAYVDRANQLVKRDINQPCVIIWSLGNEAFFGLNHVLMTNEIRKLDSTRPVHYEPDLDAEATDFFSRMYPCLETVESFAGKDKPFILCEYAHAMGNGPGLLREYWDLFYKHDNLQGGFVWEWANHGLEAKDENGTTFYKYGGDFGEYPHDGVFIMDGLVDSEHNPTPGLLEYKKVIEPIITTFDLKNKYILVLNAHNFIDLSSFTARYNITEYDTSMNSRVLQEGDLEIPDTAAGQTSKIEFPEFNNKWASDSSVFLNVEFLTSGTEVLSKNHLIAWSQVELQEAGTSLEVKSAAAKLKVTETHGTIIVEGPNTQFVYDSIRGQINSWEVDSVEYIKPGRKSSSFNQLTFWRPSINNDAPVDEPYWRRFGFEHMDMTVHDVVVTQADLVVKLAVKSSVGPPILGWRFEVSQDYTISEGQINLRTHMVPKAKFAKMIPKTLPRLGYEFLLGDELANNVLWFGRGPGESYSDKKESQRIGVYNKPYQELDYLYDYPQENGNHTDTRWVSLDAPKKRDLVVHFSNQLFDFKVSDQHNLQEARHPNEVIKGDKFVRLDYKQHGVGTGACGPRVLELFEFKMPETVDFDINLVVK</sequence>
<dbReference type="InterPro" id="IPR006103">
    <property type="entry name" value="Glyco_hydro_2_cat"/>
</dbReference>
<dbReference type="STRING" id="45354.A0A1L0BA41"/>
<dbReference type="EC" id="3.2.1.23" evidence="3"/>
<dbReference type="SMART" id="SM01038">
    <property type="entry name" value="Bgal_small_N"/>
    <property type="match status" value="1"/>
</dbReference>
<evidence type="ECO:0000313" key="10">
    <source>
        <dbReference type="Proteomes" id="UP000182334"/>
    </source>
</evidence>
<evidence type="ECO:0000256" key="6">
    <source>
        <dbReference type="ARBA" id="ARBA00032230"/>
    </source>
</evidence>
<dbReference type="GO" id="GO:0004565">
    <property type="term" value="F:beta-galactosidase activity"/>
    <property type="evidence" value="ECO:0007669"/>
    <property type="project" value="UniProtKB-EC"/>
</dbReference>
<dbReference type="InterPro" id="IPR017853">
    <property type="entry name" value="GH"/>
</dbReference>
<dbReference type="SUPFAM" id="SSF74650">
    <property type="entry name" value="Galactose mutarotase-like"/>
    <property type="match status" value="1"/>
</dbReference>
<dbReference type="InterPro" id="IPR011013">
    <property type="entry name" value="Gal_mutarotase_sf_dom"/>
</dbReference>
<comment type="catalytic activity">
    <reaction evidence="1">
        <text>Hydrolysis of terminal non-reducing beta-D-galactose residues in beta-D-galactosides.</text>
        <dbReference type="EC" id="3.2.1.23"/>
    </reaction>
</comment>
<dbReference type="SUPFAM" id="SSF49303">
    <property type="entry name" value="beta-Galactosidase/glucuronidase domain"/>
    <property type="match status" value="2"/>
</dbReference>
<keyword evidence="4 7" id="KW-0378">Hydrolase</keyword>
<dbReference type="EMBL" id="LT635756">
    <property type="protein sequence ID" value="SGZ48119.1"/>
    <property type="molecule type" value="Genomic_DNA"/>
</dbReference>
<organism evidence="9 10">
    <name type="scientific">Sungouiella intermedia</name>
    <dbReference type="NCBI Taxonomy" id="45354"/>
    <lineage>
        <taxon>Eukaryota</taxon>
        <taxon>Fungi</taxon>
        <taxon>Dikarya</taxon>
        <taxon>Ascomycota</taxon>
        <taxon>Saccharomycotina</taxon>
        <taxon>Pichiomycetes</taxon>
        <taxon>Metschnikowiaceae</taxon>
        <taxon>Sungouiella</taxon>
    </lineage>
</organism>
<feature type="domain" description="Beta galactosidase small chain/" evidence="8">
    <location>
        <begin position="732"/>
        <end position="1012"/>
    </location>
</feature>
<dbReference type="Pfam" id="PF16353">
    <property type="entry name" value="LacZ_4"/>
    <property type="match status" value="1"/>
</dbReference>
<dbReference type="Proteomes" id="UP000182334">
    <property type="component" value="Chromosome I"/>
</dbReference>
<comment type="similarity">
    <text evidence="2 7">Belongs to the glycosyl hydrolase 2 family.</text>
</comment>
<dbReference type="Pfam" id="PF02929">
    <property type="entry name" value="Bgal_small_N"/>
    <property type="match status" value="1"/>
</dbReference>
<name>A0A1L0BA41_9ASCO</name>
<accession>A0A1L0BA41</accession>
<evidence type="ECO:0000256" key="5">
    <source>
        <dbReference type="ARBA" id="ARBA00023295"/>
    </source>
</evidence>
<dbReference type="Pfam" id="PF02837">
    <property type="entry name" value="Glyco_hydro_2_N"/>
    <property type="match status" value="1"/>
</dbReference>
<evidence type="ECO:0000259" key="8">
    <source>
        <dbReference type="SMART" id="SM01038"/>
    </source>
</evidence>
<dbReference type="Gene3D" id="2.60.40.10">
    <property type="entry name" value="Immunoglobulins"/>
    <property type="match status" value="2"/>
</dbReference>
<dbReference type="SUPFAM" id="SSF51445">
    <property type="entry name" value="(Trans)glycosidases"/>
    <property type="match status" value="1"/>
</dbReference>
<dbReference type="InterPro" id="IPR014718">
    <property type="entry name" value="GH-type_carb-bd"/>
</dbReference>
<dbReference type="InterPro" id="IPR006102">
    <property type="entry name" value="Ig-like_GH2"/>
</dbReference>
<dbReference type="PANTHER" id="PTHR46323">
    <property type="entry name" value="BETA-GALACTOSIDASE"/>
    <property type="match status" value="1"/>
</dbReference>
<keyword evidence="10" id="KW-1185">Reference proteome</keyword>
<dbReference type="Gene3D" id="3.20.20.80">
    <property type="entry name" value="Glycosidases"/>
    <property type="match status" value="1"/>
</dbReference>